<keyword evidence="3" id="KW-1185">Reference proteome</keyword>
<evidence type="ECO:0000313" key="3">
    <source>
        <dbReference type="Proteomes" id="UP000326354"/>
    </source>
</evidence>
<dbReference type="KEGG" id="uam:UABAM_03599"/>
<dbReference type="EMBL" id="AP019860">
    <property type="protein sequence ID" value="BBM85236.1"/>
    <property type="molecule type" value="Genomic_DNA"/>
</dbReference>
<dbReference type="Proteomes" id="UP000326354">
    <property type="component" value="Chromosome"/>
</dbReference>
<protein>
    <submittedName>
        <fullName evidence="2">Protein NirV</fullName>
    </submittedName>
</protein>
<dbReference type="AlphaFoldDB" id="A0A5S9F401"/>
<dbReference type="SUPFAM" id="SSF56112">
    <property type="entry name" value="Protein kinase-like (PK-like)"/>
    <property type="match status" value="1"/>
</dbReference>
<dbReference type="GO" id="GO:0005524">
    <property type="term" value="F:ATP binding"/>
    <property type="evidence" value="ECO:0007669"/>
    <property type="project" value="InterPro"/>
</dbReference>
<dbReference type="PANTHER" id="PTHR23150">
    <property type="entry name" value="SULFATASE MODIFYING FACTOR 1, 2"/>
    <property type="match status" value="1"/>
</dbReference>
<evidence type="ECO:0000259" key="1">
    <source>
        <dbReference type="PROSITE" id="PS50011"/>
    </source>
</evidence>
<dbReference type="Pfam" id="PF00069">
    <property type="entry name" value="Pkinase"/>
    <property type="match status" value="1"/>
</dbReference>
<dbReference type="InterPro" id="IPR000719">
    <property type="entry name" value="Prot_kinase_dom"/>
</dbReference>
<dbReference type="Gene3D" id="3.90.1580.10">
    <property type="entry name" value="paralog of FGE (formylglycine-generating enzyme)"/>
    <property type="match status" value="1"/>
</dbReference>
<accession>A0A5S9F401</accession>
<dbReference type="Pfam" id="PF03781">
    <property type="entry name" value="FGE-sulfatase"/>
    <property type="match status" value="1"/>
</dbReference>
<evidence type="ECO:0000313" key="2">
    <source>
        <dbReference type="EMBL" id="BBM85236.1"/>
    </source>
</evidence>
<dbReference type="GO" id="GO:0004672">
    <property type="term" value="F:protein kinase activity"/>
    <property type="evidence" value="ECO:0007669"/>
    <property type="project" value="InterPro"/>
</dbReference>
<dbReference type="InterPro" id="IPR005532">
    <property type="entry name" value="SUMF_dom"/>
</dbReference>
<feature type="domain" description="Protein kinase" evidence="1">
    <location>
        <begin position="251"/>
        <end position="503"/>
    </location>
</feature>
<dbReference type="SUPFAM" id="SSF56436">
    <property type="entry name" value="C-type lectin-like"/>
    <property type="match status" value="1"/>
</dbReference>
<dbReference type="InterPro" id="IPR016187">
    <property type="entry name" value="CTDL_fold"/>
</dbReference>
<proteinExistence type="predicted"/>
<organism evidence="2 3">
    <name type="scientific">Uabimicrobium amorphum</name>
    <dbReference type="NCBI Taxonomy" id="2596890"/>
    <lineage>
        <taxon>Bacteria</taxon>
        <taxon>Pseudomonadati</taxon>
        <taxon>Planctomycetota</taxon>
        <taxon>Candidatus Uabimicrobiia</taxon>
        <taxon>Candidatus Uabimicrobiales</taxon>
        <taxon>Candidatus Uabimicrobiaceae</taxon>
        <taxon>Candidatus Uabimicrobium</taxon>
    </lineage>
</organism>
<reference evidence="2 3" key="1">
    <citation type="submission" date="2019-08" db="EMBL/GenBank/DDBJ databases">
        <title>Complete genome sequence of Candidatus Uab amorphum.</title>
        <authorList>
            <person name="Shiratori T."/>
            <person name="Suzuki S."/>
            <person name="Kakizawa Y."/>
            <person name="Ishida K."/>
        </authorList>
    </citation>
    <scope>NUCLEOTIDE SEQUENCE [LARGE SCALE GENOMIC DNA]</scope>
    <source>
        <strain evidence="2 3">SRT547</strain>
    </source>
</reference>
<dbReference type="InterPro" id="IPR051043">
    <property type="entry name" value="Sulfatase_Mod_Factor_Kinase"/>
</dbReference>
<name>A0A5S9F401_UABAM</name>
<dbReference type="InterPro" id="IPR042095">
    <property type="entry name" value="SUMF_sf"/>
</dbReference>
<dbReference type="Gene3D" id="1.10.510.10">
    <property type="entry name" value="Transferase(Phosphotransferase) domain 1"/>
    <property type="match status" value="1"/>
</dbReference>
<dbReference type="RefSeq" id="WP_173013394.1">
    <property type="nucleotide sequence ID" value="NZ_AP019860.1"/>
</dbReference>
<gene>
    <name evidence="2" type="ORF">UABAM_03599</name>
</gene>
<dbReference type="PROSITE" id="PS50011">
    <property type="entry name" value="PROTEIN_KINASE_DOM"/>
    <property type="match status" value="1"/>
</dbReference>
<sequence length="777" mass="87476">MLDNEAKVWDHSQITRAIQVLEMMLETQINIKLPLLVNLSQNDVGDIGILQILFSTEGISFLELLHEGPLEDLCNEIYNLELEDTRIAYQMSSVRRQVASSICSSNLQREISSTCYFNSSLHDVIQMLAARNASIRNALPYDLVDCASKKEEDIVQNLAEYVQGIGWENVPFGEREELLLCIGYHYFSKSFYVDVSNLIMEVMETGVANPLIYMLYFKAALKCKEYDAALEAYNAAVDSSPSFAILPADRYEVNSVLSTNIFEEIYCGLDKSINIPIFIKVLKNPPSQAVENIKESGKLKHSKILEVLDVKQVAKGAVVVTEYFESVPLMQYIAENGPLDLDRWQEIAMQILGAVAHAHDFGLAHGYLSPHSILYDGENIKMSNFGFCVGDLWGEGINQYSFEQATYFAPEVRKSEALALSSDVYSLGKILSYLLTGNANDPFNDSIPDHVRSVIAKSIKYDHNERYANAEEIFKSLVESLANPSESRQSTPAEPKAAESPKFIMDQNGKKISLPEHMTVKGDKVYNNKDGSVMVLISEGSFSMGSTERNSESPIHDVHLSSYLLDLYPVTNKQYMRFLQETSKMDLTQLAHPKQTKVNNFKPKGWRTPEYSAFSDLPNSPVIFVDWWDAWAYAKWAGKSLPTEAEWEKAARGNDGRMYPWGQDLPTTAMANFGGNIGKTTPVGSYPEAMSPYGCLDMVGNISEWCYDTYDPNFYRVARSKNPVNRSDKLSRVVRGGSWTDAVTSIRNTVRGCWMNTVRYNFIGFRCVYRLDPDVDI</sequence>
<dbReference type="SMART" id="SM00220">
    <property type="entry name" value="S_TKc"/>
    <property type="match status" value="1"/>
</dbReference>
<dbReference type="InterPro" id="IPR011009">
    <property type="entry name" value="Kinase-like_dom_sf"/>
</dbReference>
<dbReference type="PANTHER" id="PTHR23150:SF19">
    <property type="entry name" value="FORMYLGLYCINE-GENERATING ENZYME"/>
    <property type="match status" value="1"/>
</dbReference>
<dbReference type="GO" id="GO:0120147">
    <property type="term" value="F:formylglycine-generating oxidase activity"/>
    <property type="evidence" value="ECO:0007669"/>
    <property type="project" value="TreeGrafter"/>
</dbReference>